<name>A0A556MQX6_9FLAO</name>
<dbReference type="AlphaFoldDB" id="A0A556MQX6"/>
<reference evidence="2 3" key="1">
    <citation type="submission" date="2019-07" db="EMBL/GenBank/DDBJ databases">
        <authorList>
            <person name="Huq M.A."/>
        </authorList>
    </citation>
    <scope>NUCLEOTIDE SEQUENCE [LARGE SCALE GENOMIC DNA]</scope>
    <source>
        <strain evidence="2 3">MAH-3</strain>
    </source>
</reference>
<accession>A0A556MQX6</accession>
<protein>
    <submittedName>
        <fullName evidence="2">Uncharacterized protein</fullName>
    </submittedName>
</protein>
<feature type="transmembrane region" description="Helical" evidence="1">
    <location>
        <begin position="67"/>
        <end position="89"/>
    </location>
</feature>
<feature type="transmembrane region" description="Helical" evidence="1">
    <location>
        <begin position="95"/>
        <end position="113"/>
    </location>
</feature>
<comment type="caution">
    <text evidence="2">The sequence shown here is derived from an EMBL/GenBank/DDBJ whole genome shotgun (WGS) entry which is preliminary data.</text>
</comment>
<proteinExistence type="predicted"/>
<keyword evidence="1" id="KW-1133">Transmembrane helix</keyword>
<evidence type="ECO:0000313" key="2">
    <source>
        <dbReference type="EMBL" id="TSJ42336.1"/>
    </source>
</evidence>
<gene>
    <name evidence="2" type="ORF">FO442_11245</name>
</gene>
<evidence type="ECO:0000313" key="3">
    <source>
        <dbReference type="Proteomes" id="UP000316008"/>
    </source>
</evidence>
<evidence type="ECO:0000256" key="1">
    <source>
        <dbReference type="SAM" id="Phobius"/>
    </source>
</evidence>
<dbReference type="EMBL" id="VLPL01000005">
    <property type="protein sequence ID" value="TSJ42336.1"/>
    <property type="molecule type" value="Genomic_DNA"/>
</dbReference>
<sequence length="133" mass="15269">MNELARQGRSQTIAISISVILISMFVIAFYHIPHDSVDPKKFFQQIVRFVLTLALLYFLFQGKNWARITLFVLFLLAMISGFILLFLPIPLAGKVPFLVMIIIYGLGAYNLYFSRSFKAYFTYLNSKNGQSIN</sequence>
<feature type="transmembrane region" description="Helical" evidence="1">
    <location>
        <begin position="42"/>
        <end position="60"/>
    </location>
</feature>
<feature type="transmembrane region" description="Helical" evidence="1">
    <location>
        <begin position="12"/>
        <end position="30"/>
    </location>
</feature>
<organism evidence="2 3">
    <name type="scientific">Fluviicola chungangensis</name>
    <dbReference type="NCBI Taxonomy" id="2597671"/>
    <lineage>
        <taxon>Bacteria</taxon>
        <taxon>Pseudomonadati</taxon>
        <taxon>Bacteroidota</taxon>
        <taxon>Flavobacteriia</taxon>
        <taxon>Flavobacteriales</taxon>
        <taxon>Crocinitomicaceae</taxon>
        <taxon>Fluviicola</taxon>
    </lineage>
</organism>
<keyword evidence="1" id="KW-0472">Membrane</keyword>
<keyword evidence="3" id="KW-1185">Reference proteome</keyword>
<dbReference type="Proteomes" id="UP000316008">
    <property type="component" value="Unassembled WGS sequence"/>
</dbReference>
<dbReference type="OrthoDB" id="6200718at2"/>
<keyword evidence="1" id="KW-0812">Transmembrane</keyword>
<dbReference type="RefSeq" id="WP_144333291.1">
    <property type="nucleotide sequence ID" value="NZ_VLPL01000005.1"/>
</dbReference>